<dbReference type="Gene3D" id="3.40.1450.10">
    <property type="entry name" value="BPG-independent phosphoglycerate mutase, domain B"/>
    <property type="match status" value="1"/>
</dbReference>
<dbReference type="CDD" id="cd16010">
    <property type="entry name" value="iPGM"/>
    <property type="match status" value="1"/>
</dbReference>
<evidence type="ECO:0000259" key="15">
    <source>
        <dbReference type="Pfam" id="PF06415"/>
    </source>
</evidence>
<feature type="binding site" evidence="9 13">
    <location>
        <position position="457"/>
    </location>
    <ligand>
        <name>Mn(2+)</name>
        <dbReference type="ChEBI" id="CHEBI:29035"/>
        <label>2</label>
    </ligand>
</feature>
<evidence type="ECO:0000256" key="5">
    <source>
        <dbReference type="ARBA" id="ARBA00022723"/>
    </source>
</evidence>
<keyword evidence="6 9" id="KW-0324">Glycolysis</keyword>
<comment type="pathway">
    <text evidence="3 9">Carbohydrate degradation; glycolysis; pyruvate from D-glyceraldehyde 3-phosphate: step 3/5.</text>
</comment>
<dbReference type="PANTHER" id="PTHR31637">
    <property type="entry name" value="2,3-BISPHOSPHOGLYCERATE-INDEPENDENT PHOSPHOGLYCERATE MUTASE"/>
    <property type="match status" value="1"/>
</dbReference>
<organism evidence="16 17">
    <name type="scientific">Candidatus Falkowbacteria bacterium RIFOXYD2_FULL_34_120</name>
    <dbReference type="NCBI Taxonomy" id="1798007"/>
    <lineage>
        <taxon>Bacteria</taxon>
        <taxon>Candidatus Falkowiibacteriota</taxon>
    </lineage>
</organism>
<name>A0A1F5TSV3_9BACT</name>
<dbReference type="Proteomes" id="UP000177579">
    <property type="component" value="Unassembled WGS sequence"/>
</dbReference>
<keyword evidence="5 9" id="KW-0479">Metal-binding</keyword>
<evidence type="ECO:0000256" key="2">
    <source>
        <dbReference type="ARBA" id="ARBA00002315"/>
    </source>
</evidence>
<dbReference type="EMBL" id="MFGO01000001">
    <property type="protein sequence ID" value="OGF41908.1"/>
    <property type="molecule type" value="Genomic_DNA"/>
</dbReference>
<dbReference type="Gene3D" id="3.40.720.10">
    <property type="entry name" value="Alkaline Phosphatase, subunit A"/>
    <property type="match status" value="1"/>
</dbReference>
<evidence type="ECO:0000256" key="6">
    <source>
        <dbReference type="ARBA" id="ARBA00023152"/>
    </source>
</evidence>
<feature type="binding site" evidence="9 13">
    <location>
        <position position="456"/>
    </location>
    <ligand>
        <name>Mn(2+)</name>
        <dbReference type="ChEBI" id="CHEBI:29035"/>
        <label>2</label>
    </ligand>
</feature>
<dbReference type="EC" id="5.4.2.12" evidence="9 10"/>
<feature type="active site" description="Phosphoserine intermediate" evidence="9 11">
    <location>
        <position position="77"/>
    </location>
</feature>
<feature type="binding site" evidence="9 12">
    <location>
        <position position="138"/>
    </location>
    <ligand>
        <name>substrate</name>
    </ligand>
</feature>
<evidence type="ECO:0000256" key="13">
    <source>
        <dbReference type="PIRSR" id="PIRSR001492-3"/>
    </source>
</evidence>
<dbReference type="Pfam" id="PF01676">
    <property type="entry name" value="Metalloenzyme"/>
    <property type="match status" value="1"/>
</dbReference>
<gene>
    <name evidence="9" type="primary">gpmI</name>
    <name evidence="16" type="ORF">A2531_04725</name>
</gene>
<dbReference type="InterPro" id="IPR017850">
    <property type="entry name" value="Alkaline_phosphatase_core_sf"/>
</dbReference>
<evidence type="ECO:0000256" key="12">
    <source>
        <dbReference type="PIRSR" id="PIRSR001492-2"/>
    </source>
</evidence>
<dbReference type="UniPathway" id="UPA00109">
    <property type="reaction ID" value="UER00186"/>
</dbReference>
<dbReference type="SUPFAM" id="SSF53649">
    <property type="entry name" value="Alkaline phosphatase-like"/>
    <property type="match status" value="1"/>
</dbReference>
<comment type="subunit">
    <text evidence="9">Monomer.</text>
</comment>
<feature type="binding site" evidence="9 13">
    <location>
        <position position="27"/>
    </location>
    <ligand>
        <name>Mn(2+)</name>
        <dbReference type="ChEBI" id="CHEBI:29035"/>
        <label>2</label>
    </ligand>
</feature>
<dbReference type="GO" id="GO:0006007">
    <property type="term" value="P:glucose catabolic process"/>
    <property type="evidence" value="ECO:0007669"/>
    <property type="project" value="InterPro"/>
</dbReference>
<evidence type="ECO:0000256" key="11">
    <source>
        <dbReference type="PIRSR" id="PIRSR001492-1"/>
    </source>
</evidence>
<feature type="domain" description="Metalloenzyme" evidence="14">
    <location>
        <begin position="20"/>
        <end position="528"/>
    </location>
</feature>
<reference evidence="16 17" key="1">
    <citation type="journal article" date="2016" name="Nat. Commun.">
        <title>Thousands of microbial genomes shed light on interconnected biogeochemical processes in an aquifer system.</title>
        <authorList>
            <person name="Anantharaman K."/>
            <person name="Brown C.T."/>
            <person name="Hug L.A."/>
            <person name="Sharon I."/>
            <person name="Castelle C.J."/>
            <person name="Probst A.J."/>
            <person name="Thomas B.C."/>
            <person name="Singh A."/>
            <person name="Wilkins M.J."/>
            <person name="Karaoz U."/>
            <person name="Brodie E.L."/>
            <person name="Williams K.H."/>
            <person name="Hubbard S.S."/>
            <person name="Banfield J.F."/>
        </authorList>
    </citation>
    <scope>NUCLEOTIDE SEQUENCE [LARGE SCALE GENOMIC DNA]</scope>
</reference>
<feature type="binding site" evidence="9 12">
    <location>
        <begin position="168"/>
        <end position="169"/>
    </location>
    <ligand>
        <name>substrate</name>
    </ligand>
</feature>
<evidence type="ECO:0000259" key="14">
    <source>
        <dbReference type="Pfam" id="PF01676"/>
    </source>
</evidence>
<feature type="binding site" evidence="9 13">
    <location>
        <position position="415"/>
    </location>
    <ligand>
        <name>Mn(2+)</name>
        <dbReference type="ChEBI" id="CHEBI:29035"/>
        <label>1</label>
    </ligand>
</feature>
<evidence type="ECO:0000313" key="17">
    <source>
        <dbReference type="Proteomes" id="UP000177579"/>
    </source>
</evidence>
<dbReference type="InterPro" id="IPR005995">
    <property type="entry name" value="Pgm_bpd_ind"/>
</dbReference>
<dbReference type="GO" id="GO:0006096">
    <property type="term" value="P:glycolytic process"/>
    <property type="evidence" value="ECO:0007669"/>
    <property type="project" value="UniProtKB-UniRule"/>
</dbReference>
<comment type="function">
    <text evidence="2 9">Catalyzes the interconversion of 2-phosphoglycerate and 3-phosphoglycerate.</text>
</comment>
<comment type="cofactor">
    <cofactor evidence="9">
        <name>Mn(2+)</name>
        <dbReference type="ChEBI" id="CHEBI:29035"/>
    </cofactor>
    <text evidence="9">Binds 2 manganese ions per subunit.</text>
</comment>
<dbReference type="NCBIfam" id="TIGR01307">
    <property type="entry name" value="pgm_bpd_ind"/>
    <property type="match status" value="1"/>
</dbReference>
<dbReference type="PANTHER" id="PTHR31637:SF0">
    <property type="entry name" value="2,3-BISPHOSPHOGLYCERATE-INDEPENDENT PHOSPHOGLYCERATE MUTASE"/>
    <property type="match status" value="1"/>
</dbReference>
<evidence type="ECO:0000256" key="7">
    <source>
        <dbReference type="ARBA" id="ARBA00023211"/>
    </source>
</evidence>
<evidence type="ECO:0000256" key="8">
    <source>
        <dbReference type="ARBA" id="ARBA00023235"/>
    </source>
</evidence>
<dbReference type="Pfam" id="PF06415">
    <property type="entry name" value="iPGM_N"/>
    <property type="match status" value="1"/>
</dbReference>
<comment type="caution">
    <text evidence="16">The sequence shown here is derived from an EMBL/GenBank/DDBJ whole genome shotgun (WGS) entry which is preliminary data.</text>
</comment>
<comment type="catalytic activity">
    <reaction evidence="1 9">
        <text>(2R)-2-phosphoglycerate = (2R)-3-phosphoglycerate</text>
        <dbReference type="Rhea" id="RHEA:15901"/>
        <dbReference type="ChEBI" id="CHEBI:58272"/>
        <dbReference type="ChEBI" id="CHEBI:58289"/>
        <dbReference type="EC" id="5.4.2.12"/>
    </reaction>
</comment>
<evidence type="ECO:0000256" key="1">
    <source>
        <dbReference type="ARBA" id="ARBA00000370"/>
    </source>
</evidence>
<accession>A0A1F5TSV3</accession>
<evidence type="ECO:0000256" key="10">
    <source>
        <dbReference type="NCBIfam" id="TIGR01307"/>
    </source>
</evidence>
<sequence length="538" mass="59951">MENKKIDVSLDNKDNKIPRPIVLIILDGWGICEHYAGNSITRSKTPNINNLIAEYPSMTLRASGEAVGLPWGEGGNSEVGHLNLGLGRIVYQNLPKINKSISDNSFYKNPALMKAVEHAKKNNSKFHIMGLASNGGVHSSIDHLYALLLLAQKNNLSKVCVHVILDGRDTTYNAGINFVKGIQKSISRYGVGKIATISGRFYAMDRNNNWDRIATSYLAMTEGIGEESSDPVLALEDSYKNKIFDEEFKPTIIQECGEDMRISDNDSVVFYNFRPDRARQITKAFVSSDFDKFDRPRFLNNLVFVCFTEYEKGLPVEIAFLPDDARNSLGAIISEANLKQLRIAETEKYAHVTYFFNGGIEEKMKNEDHILVPSPHVSSYDQKPEMSALEVTKRVLDVIDDEIYDFILINYANADMVGHTGNIDATIRAIETLDGEIKRVVDSVLFKGGVAIITADHGNAEIMFNMQSGQMDKEHTSNPVPFILIGNEYRGRTFGWQDSVGSDLSLVQPQGILSDVAPTILKLLKLEKPKEMTGISLL</sequence>
<evidence type="ECO:0000256" key="9">
    <source>
        <dbReference type="HAMAP-Rule" id="MF_01038"/>
    </source>
</evidence>
<dbReference type="InterPro" id="IPR011258">
    <property type="entry name" value="BPG-indep_PGM_N"/>
</dbReference>
<dbReference type="GO" id="GO:0030145">
    <property type="term" value="F:manganese ion binding"/>
    <property type="evidence" value="ECO:0007669"/>
    <property type="project" value="UniProtKB-UniRule"/>
</dbReference>
<feature type="binding site" evidence="9 12">
    <location>
        <position position="348"/>
    </location>
    <ligand>
        <name>substrate</name>
    </ligand>
</feature>
<evidence type="ECO:0000256" key="4">
    <source>
        <dbReference type="ARBA" id="ARBA00008819"/>
    </source>
</evidence>
<feature type="binding site" evidence="9 13">
    <location>
        <position position="475"/>
    </location>
    <ligand>
        <name>Mn(2+)</name>
        <dbReference type="ChEBI" id="CHEBI:29035"/>
        <label>1</label>
    </ligand>
</feature>
<dbReference type="InterPro" id="IPR006124">
    <property type="entry name" value="Metalloenzyme"/>
</dbReference>
<keyword evidence="7 9" id="KW-0464">Manganese</keyword>
<feature type="binding site" evidence="9 12">
    <location>
        <begin position="274"/>
        <end position="277"/>
    </location>
    <ligand>
        <name>substrate</name>
    </ligand>
</feature>
<protein>
    <recommendedName>
        <fullName evidence="9 10">2,3-bisphosphoglycerate-independent phosphoglycerate mutase</fullName>
        <shortName evidence="9">BPG-independent PGAM</shortName>
        <shortName evidence="9">Phosphoglyceromutase</shortName>
        <shortName evidence="9">iPGM</shortName>
        <ecNumber evidence="9 10">5.4.2.12</ecNumber>
    </recommendedName>
</protein>
<dbReference type="PIRSF" id="PIRSF001492">
    <property type="entry name" value="IPGAM"/>
    <property type="match status" value="1"/>
</dbReference>
<proteinExistence type="inferred from homology"/>
<feature type="binding site" evidence="9 13">
    <location>
        <position position="419"/>
    </location>
    <ligand>
        <name>Mn(2+)</name>
        <dbReference type="ChEBI" id="CHEBI:29035"/>
        <label>1</label>
    </ligand>
</feature>
<feature type="domain" description="BPG-independent PGAM N-terminal" evidence="15">
    <location>
        <begin position="97"/>
        <end position="312"/>
    </location>
</feature>
<evidence type="ECO:0000256" key="3">
    <source>
        <dbReference type="ARBA" id="ARBA00004798"/>
    </source>
</evidence>
<dbReference type="GO" id="GO:0004619">
    <property type="term" value="F:phosphoglycerate mutase activity"/>
    <property type="evidence" value="ECO:0007669"/>
    <property type="project" value="UniProtKB-UniRule"/>
</dbReference>
<comment type="similarity">
    <text evidence="4 9">Belongs to the BPG-independent phosphoglycerate mutase family.</text>
</comment>
<dbReference type="InterPro" id="IPR036646">
    <property type="entry name" value="PGAM_B_sf"/>
</dbReference>
<dbReference type="SUPFAM" id="SSF64158">
    <property type="entry name" value="2,3-Bisphosphoglycerate-independent phosphoglycerate mutase, substrate-binding domain"/>
    <property type="match status" value="1"/>
</dbReference>
<dbReference type="GO" id="GO:0005829">
    <property type="term" value="C:cytosol"/>
    <property type="evidence" value="ECO:0007669"/>
    <property type="project" value="TreeGrafter"/>
</dbReference>
<feature type="binding site" evidence="9 12">
    <location>
        <position position="200"/>
    </location>
    <ligand>
        <name>substrate</name>
    </ligand>
</feature>
<keyword evidence="8 9" id="KW-0413">Isomerase</keyword>
<dbReference type="FunFam" id="3.40.1450.10:FF:000002">
    <property type="entry name" value="2,3-bisphosphoglycerate-independent phosphoglycerate mutase"/>
    <property type="match status" value="1"/>
</dbReference>
<feature type="binding site" evidence="9 12">
    <location>
        <position position="206"/>
    </location>
    <ligand>
        <name>substrate</name>
    </ligand>
</feature>
<dbReference type="AlphaFoldDB" id="A0A1F5TSV3"/>
<dbReference type="HAMAP" id="MF_01038">
    <property type="entry name" value="GpmI"/>
    <property type="match status" value="1"/>
</dbReference>
<feature type="binding site" evidence="9 13">
    <location>
        <position position="77"/>
    </location>
    <ligand>
        <name>Mn(2+)</name>
        <dbReference type="ChEBI" id="CHEBI:29035"/>
        <label>2</label>
    </ligand>
</feature>
<evidence type="ECO:0000313" key="16">
    <source>
        <dbReference type="EMBL" id="OGF41908.1"/>
    </source>
</evidence>